<accession>A0A3G1PWE5</accession>
<keyword evidence="3 4" id="KW-0687">Ribonucleoprotein</keyword>
<dbReference type="PANTHER" id="PTHR11761:SF3">
    <property type="entry name" value="LARGE RIBOSOMAL SUBUNIT PROTEIN UL14M"/>
    <property type="match status" value="1"/>
</dbReference>
<dbReference type="SUPFAM" id="SSF50193">
    <property type="entry name" value="Ribosomal protein L14"/>
    <property type="match status" value="1"/>
</dbReference>
<evidence type="ECO:0000313" key="5">
    <source>
        <dbReference type="EMBL" id="AVR57566.1"/>
    </source>
</evidence>
<evidence type="ECO:0000256" key="3">
    <source>
        <dbReference type="ARBA" id="ARBA00023274"/>
    </source>
</evidence>
<dbReference type="InterPro" id="IPR036853">
    <property type="entry name" value="Ribosomal_uL14_sf"/>
</dbReference>
<dbReference type="HAMAP" id="MF_01367">
    <property type="entry name" value="Ribosomal_uL14"/>
    <property type="match status" value="1"/>
</dbReference>
<evidence type="ECO:0000256" key="1">
    <source>
        <dbReference type="ARBA" id="ARBA00010745"/>
    </source>
</evidence>
<dbReference type="GO" id="GO:0003735">
    <property type="term" value="F:structural constituent of ribosome"/>
    <property type="evidence" value="ECO:0007669"/>
    <property type="project" value="InterPro"/>
</dbReference>
<dbReference type="GeneID" id="36937398"/>
<dbReference type="GO" id="GO:0070180">
    <property type="term" value="F:large ribosomal subunit rRNA binding"/>
    <property type="evidence" value="ECO:0007669"/>
    <property type="project" value="TreeGrafter"/>
</dbReference>
<keyword evidence="5" id="KW-0496">Mitochondrion</keyword>
<dbReference type="InterPro" id="IPR000218">
    <property type="entry name" value="Ribosomal_uL14"/>
</dbReference>
<dbReference type="AlphaFoldDB" id="A0A3G1PWE5"/>
<evidence type="ECO:0000256" key="2">
    <source>
        <dbReference type="ARBA" id="ARBA00022980"/>
    </source>
</evidence>
<dbReference type="RefSeq" id="YP_009485502.1">
    <property type="nucleotide sequence ID" value="NC_037728.1"/>
</dbReference>
<dbReference type="SMART" id="SM01374">
    <property type="entry name" value="Ribosomal_L14"/>
    <property type="match status" value="1"/>
</dbReference>
<evidence type="ECO:0000256" key="4">
    <source>
        <dbReference type="RuleBase" id="RU003949"/>
    </source>
</evidence>
<dbReference type="GO" id="GO:0005762">
    <property type="term" value="C:mitochondrial large ribosomal subunit"/>
    <property type="evidence" value="ECO:0007669"/>
    <property type="project" value="TreeGrafter"/>
</dbReference>
<dbReference type="Gene3D" id="2.40.150.20">
    <property type="entry name" value="Ribosomal protein L14"/>
    <property type="match status" value="1"/>
</dbReference>
<name>A0A3G1PWE5_9STRA</name>
<organism evidence="5">
    <name type="scientific">Melosira undulata</name>
    <dbReference type="NCBI Taxonomy" id="2133757"/>
    <lineage>
        <taxon>Eukaryota</taxon>
        <taxon>Sar</taxon>
        <taxon>Stramenopiles</taxon>
        <taxon>Ochrophyta</taxon>
        <taxon>Bacillariophyta</taxon>
        <taxon>Coscinodiscophyceae</taxon>
        <taxon>Coscinodiscophycidae</taxon>
        <taxon>Melosirales</taxon>
        <taxon>Melosiraceae</taxon>
        <taxon>Melosira</taxon>
    </lineage>
</organism>
<proteinExistence type="inferred from homology"/>
<reference evidence="5" key="1">
    <citation type="journal article" date="2018" name="Mitochondrial DNA A DNA Mapp Seq Anal">
        <title>Comparative analysis of the mitochondrial genomes of six newly sequenced diatoms reveals group II introns in the barcoding region of cox1.</title>
        <authorList>
            <person name="Pogoda C.S."/>
            <person name="Keepers K.G."/>
            <person name="Hamsher S.E."/>
            <person name="Stepanek J.G."/>
            <person name="Kane N.C."/>
            <person name="Kociolek J.P."/>
        </authorList>
    </citation>
    <scope>NUCLEOTIDE SEQUENCE</scope>
</reference>
<comment type="similarity">
    <text evidence="1 4">Belongs to the universal ribosomal protein uL14 family.</text>
</comment>
<sequence>MIQKETLLKVIDNSGAKIVKCIKLPKKYTKKMNIGEKVTVSIFKLKTSLTKKLNKGDIFKAIIVRQKKNIYKKDGFFTLFQDNAILLLNNQYKNFGTRIIGPVHSYIRKTKNLKTVFLNSNFIN</sequence>
<geneLocation type="mitochondrion" evidence="5"/>
<protein>
    <submittedName>
        <fullName evidence="5">Ribosomal protein L14</fullName>
    </submittedName>
</protein>
<gene>
    <name evidence="5" type="primary">rpl14</name>
</gene>
<dbReference type="PANTHER" id="PTHR11761">
    <property type="entry name" value="50S/60S RIBOSOMAL PROTEIN L14/L23"/>
    <property type="match status" value="1"/>
</dbReference>
<dbReference type="EMBL" id="MF997421">
    <property type="protein sequence ID" value="AVR57566.1"/>
    <property type="molecule type" value="Genomic_DNA"/>
</dbReference>
<dbReference type="CDD" id="cd00337">
    <property type="entry name" value="Ribosomal_uL14"/>
    <property type="match status" value="1"/>
</dbReference>
<keyword evidence="2 4" id="KW-0689">Ribosomal protein</keyword>
<dbReference type="GO" id="GO:0006412">
    <property type="term" value="P:translation"/>
    <property type="evidence" value="ECO:0007669"/>
    <property type="project" value="InterPro"/>
</dbReference>
<dbReference type="Pfam" id="PF00238">
    <property type="entry name" value="Ribosomal_L14"/>
    <property type="match status" value="1"/>
</dbReference>